<sequence length="236" mass="24496">MSGPPRVFRDRQEAGEALARALAARIGRDPALGGPGDARIVVALPRGGVPVAMEVARALHAPLGLVLVRKIGLPWHSELAAAAVVDGTPPVLVRNEQVIAMSGMSEAQIEDGKAAALAEIARRRALWLPDGIDTDVAGKIAIVVDDGIATGATARAALTALRRQGARGIVLAVPVAPADARAAIGGDADLMLVLETPPDFVAVGAHYRRFDQVSDNEVKRMLEHYRSGAAGKGDKA</sequence>
<dbReference type="EMBL" id="JABFBC010000002">
    <property type="protein sequence ID" value="NNU81664.1"/>
    <property type="molecule type" value="Genomic_DNA"/>
</dbReference>
<dbReference type="AlphaFoldDB" id="A0A849L682"/>
<reference evidence="2 3" key="1">
    <citation type="submission" date="2020-05" db="EMBL/GenBank/DDBJ databases">
        <title>Gimesia benthica sp. nov., a novel planctomycete isolated from a deep-sea water sample of the Northwest Indian Ocean.</title>
        <authorList>
            <person name="Wang J."/>
            <person name="Ruan C."/>
            <person name="Song L."/>
            <person name="Zhu Y."/>
            <person name="Li A."/>
            <person name="Zheng X."/>
            <person name="Wang L."/>
            <person name="Lu Z."/>
            <person name="Huang Y."/>
            <person name="Du W."/>
            <person name="Zhou Y."/>
            <person name="Huang L."/>
            <person name="Dai X."/>
        </authorList>
    </citation>
    <scope>NUCLEOTIDE SEQUENCE [LARGE SCALE GENOMIC DNA]</scope>
    <source>
        <strain evidence="2 3">YYQ-30</strain>
    </source>
</reference>
<accession>A0A849L682</accession>
<dbReference type="InterPro" id="IPR000836">
    <property type="entry name" value="PRTase_dom"/>
</dbReference>
<gene>
    <name evidence="2" type="ORF">HMH01_14580</name>
</gene>
<evidence type="ECO:0000259" key="1">
    <source>
        <dbReference type="Pfam" id="PF00156"/>
    </source>
</evidence>
<dbReference type="Proteomes" id="UP000572377">
    <property type="component" value="Unassembled WGS sequence"/>
</dbReference>
<dbReference type="SUPFAM" id="SSF53271">
    <property type="entry name" value="PRTase-like"/>
    <property type="match status" value="1"/>
</dbReference>
<evidence type="ECO:0000313" key="3">
    <source>
        <dbReference type="Proteomes" id="UP000572377"/>
    </source>
</evidence>
<proteinExistence type="predicted"/>
<comment type="caution">
    <text evidence="2">The sequence shown here is derived from an EMBL/GenBank/DDBJ whole genome shotgun (WGS) entry which is preliminary data.</text>
</comment>
<name>A0A849L682_9RHOB</name>
<protein>
    <submittedName>
        <fullName evidence="2">Phosphoribosyltransferase</fullName>
    </submittedName>
</protein>
<dbReference type="InterPro" id="IPR029057">
    <property type="entry name" value="PRTase-like"/>
</dbReference>
<dbReference type="CDD" id="cd06223">
    <property type="entry name" value="PRTases_typeI"/>
    <property type="match status" value="1"/>
</dbReference>
<dbReference type="GO" id="GO:0016757">
    <property type="term" value="F:glycosyltransferase activity"/>
    <property type="evidence" value="ECO:0007669"/>
    <property type="project" value="UniProtKB-KW"/>
</dbReference>
<organism evidence="2 3">
    <name type="scientific">Halovulum dunhuangense</name>
    <dbReference type="NCBI Taxonomy" id="1505036"/>
    <lineage>
        <taxon>Bacteria</taxon>
        <taxon>Pseudomonadati</taxon>
        <taxon>Pseudomonadota</taxon>
        <taxon>Alphaproteobacteria</taxon>
        <taxon>Rhodobacterales</taxon>
        <taxon>Paracoccaceae</taxon>
        <taxon>Halovulum</taxon>
    </lineage>
</organism>
<dbReference type="Gene3D" id="3.30.1310.20">
    <property type="entry name" value="PRTase-like"/>
    <property type="match status" value="1"/>
</dbReference>
<feature type="domain" description="Phosphoribosyltransferase" evidence="1">
    <location>
        <begin position="12"/>
        <end position="182"/>
    </location>
</feature>
<keyword evidence="3" id="KW-1185">Reference proteome</keyword>
<evidence type="ECO:0000313" key="2">
    <source>
        <dbReference type="EMBL" id="NNU81664.1"/>
    </source>
</evidence>
<keyword evidence="2" id="KW-0328">Glycosyltransferase</keyword>
<dbReference type="Gene3D" id="3.40.50.2020">
    <property type="match status" value="1"/>
</dbReference>
<dbReference type="Pfam" id="PF00156">
    <property type="entry name" value="Pribosyltran"/>
    <property type="match status" value="1"/>
</dbReference>
<keyword evidence="2" id="KW-0808">Transferase</keyword>